<dbReference type="AlphaFoldDB" id="H6Q8N9"/>
<dbReference type="eggNOG" id="arCOG14242">
    <property type="taxonomic scope" value="Archaea"/>
</dbReference>
<gene>
    <name evidence="1" type="ordered locus">Pogu_1094</name>
</gene>
<dbReference type="KEGG" id="pog:Pogu_1094"/>
<name>H6Q8N9_PYROT</name>
<sequence length="69" mass="7479">MPLQDVRRGLARGALALLALKPNVLRNQDAVLSLLALFVVGFLPSRAAALLPIIPWLSEEIRHVLSAGR</sequence>
<evidence type="ECO:0000313" key="2">
    <source>
        <dbReference type="Proteomes" id="UP000009062"/>
    </source>
</evidence>
<organism evidence="1 2">
    <name type="scientific">Pyrobaculum oguniense (strain DSM 13380 / JCM 10595 / TE7)</name>
    <dbReference type="NCBI Taxonomy" id="698757"/>
    <lineage>
        <taxon>Archaea</taxon>
        <taxon>Thermoproteota</taxon>
        <taxon>Thermoprotei</taxon>
        <taxon>Thermoproteales</taxon>
        <taxon>Thermoproteaceae</taxon>
        <taxon>Pyrobaculum</taxon>
    </lineage>
</organism>
<proteinExistence type="predicted"/>
<reference evidence="1 2" key="1">
    <citation type="journal article" date="2012" name="Stand. Genomic Sci.">
        <title>Complete genome sequence of Pyrobaculum oguniense.</title>
        <authorList>
            <person name="Bernick D.L."/>
            <person name="Karplus K."/>
            <person name="Lui L.M."/>
            <person name="Coker J.K."/>
            <person name="Murphy J.N."/>
            <person name="Chan P.P."/>
            <person name="Cozen A.E."/>
            <person name="Lowe T.M."/>
        </authorList>
    </citation>
    <scope>NUCLEOTIDE SEQUENCE [LARGE SCALE GENOMIC DNA]</scope>
    <source>
        <strain evidence="1 2">TE7</strain>
    </source>
</reference>
<dbReference type="EMBL" id="CP003316">
    <property type="protein sequence ID" value="AFA39121.1"/>
    <property type="molecule type" value="Genomic_DNA"/>
</dbReference>
<dbReference type="Proteomes" id="UP000009062">
    <property type="component" value="Chromosome"/>
</dbReference>
<dbReference type="HOGENOM" id="CLU_2766266_0_0_2"/>
<evidence type="ECO:0000313" key="1">
    <source>
        <dbReference type="EMBL" id="AFA39121.1"/>
    </source>
</evidence>
<accession>H6Q8N9</accession>
<protein>
    <submittedName>
        <fullName evidence="1">Uncharacterized protein</fullName>
    </submittedName>
</protein>
<keyword evidence="2" id="KW-1185">Reference proteome</keyword>
<dbReference type="STRING" id="698757.Pogu_1094"/>